<dbReference type="AlphaFoldDB" id="A0A076EYE5"/>
<dbReference type="InterPro" id="IPR004370">
    <property type="entry name" value="4-OT-like_dom"/>
</dbReference>
<gene>
    <name evidence="4" type="ORF">EP51_43705</name>
</gene>
<name>A0A076EYE5_RHOOP</name>
<dbReference type="Proteomes" id="UP000028488">
    <property type="component" value="Plasmid pPDG2"/>
</dbReference>
<protein>
    <recommendedName>
        <fullName evidence="3">4-oxalocrotonate tautomerase-like domain-containing protein</fullName>
    </recommendedName>
</protein>
<dbReference type="InterPro" id="IPR014347">
    <property type="entry name" value="Tautomerase/MIF_sf"/>
</dbReference>
<evidence type="ECO:0000313" key="5">
    <source>
        <dbReference type="Proteomes" id="UP000028488"/>
    </source>
</evidence>
<evidence type="ECO:0000259" key="3">
    <source>
        <dbReference type="Pfam" id="PF01361"/>
    </source>
</evidence>
<keyword evidence="2" id="KW-0413">Isomerase</keyword>
<dbReference type="EMBL" id="CP008949">
    <property type="protein sequence ID" value="AII11005.1"/>
    <property type="molecule type" value="Genomic_DNA"/>
</dbReference>
<dbReference type="PANTHER" id="PTHR35530:SF1">
    <property type="entry name" value="2-HYDROXYMUCONATE TAUTOMERASE"/>
    <property type="match status" value="1"/>
</dbReference>
<sequence length="71" mass="7434">MPLIEVTLATGRSPEQLRTLLGELHSAVERSIGAPSQSIRVILREVSPDHWLSGGVTLAEKTAGIESAGSG</sequence>
<organism evidence="4 5">
    <name type="scientific">Rhodococcus opacus</name>
    <name type="common">Nocardia opaca</name>
    <dbReference type="NCBI Taxonomy" id="37919"/>
    <lineage>
        <taxon>Bacteria</taxon>
        <taxon>Bacillati</taxon>
        <taxon>Actinomycetota</taxon>
        <taxon>Actinomycetes</taxon>
        <taxon>Mycobacteriales</taxon>
        <taxon>Nocardiaceae</taxon>
        <taxon>Rhodococcus</taxon>
    </lineage>
</organism>
<dbReference type="SUPFAM" id="SSF55331">
    <property type="entry name" value="Tautomerase/MIF"/>
    <property type="match status" value="1"/>
</dbReference>
<evidence type="ECO:0000256" key="2">
    <source>
        <dbReference type="ARBA" id="ARBA00023235"/>
    </source>
</evidence>
<dbReference type="RefSeq" id="WP_128643490.1">
    <property type="nucleotide sequence ID" value="NZ_CP008949.1"/>
</dbReference>
<reference evidence="4 5" key="1">
    <citation type="submission" date="2014-07" db="EMBL/GenBank/DDBJ databases">
        <title>Genome Sequence of Rhodococcus opacus Strain R7, a Biodegrader of Mono- and Polycyclic Aromatic Hydrocarbons.</title>
        <authorList>
            <person name="Di Gennaro P."/>
            <person name="Zampolli J."/>
            <person name="Presti I."/>
            <person name="Cappelletti M."/>
            <person name="D'Ursi P."/>
            <person name="Orro A."/>
            <person name="Mezzelani A."/>
            <person name="Milanesi L."/>
        </authorList>
    </citation>
    <scope>NUCLEOTIDE SEQUENCE [LARGE SCALE GENOMIC DNA]</scope>
    <source>
        <strain evidence="4 5">R7</strain>
        <plasmid evidence="4">pPDG2</plasmid>
    </source>
</reference>
<feature type="domain" description="4-oxalocrotonate tautomerase-like" evidence="3">
    <location>
        <begin position="2"/>
        <end position="59"/>
    </location>
</feature>
<comment type="similarity">
    <text evidence="1">Belongs to the 4-oxalocrotonate tautomerase family.</text>
</comment>
<dbReference type="Pfam" id="PF01361">
    <property type="entry name" value="Tautomerase"/>
    <property type="match status" value="1"/>
</dbReference>
<dbReference type="PANTHER" id="PTHR35530">
    <property type="entry name" value="TAUTOMERASE-RELATED"/>
    <property type="match status" value="1"/>
</dbReference>
<dbReference type="GO" id="GO:0016853">
    <property type="term" value="F:isomerase activity"/>
    <property type="evidence" value="ECO:0007669"/>
    <property type="project" value="UniProtKB-KW"/>
</dbReference>
<proteinExistence type="inferred from homology"/>
<keyword evidence="4" id="KW-0614">Plasmid</keyword>
<dbReference type="Gene3D" id="3.30.429.10">
    <property type="entry name" value="Macrophage Migration Inhibitory Factor"/>
    <property type="match status" value="1"/>
</dbReference>
<evidence type="ECO:0000256" key="1">
    <source>
        <dbReference type="ARBA" id="ARBA00006723"/>
    </source>
</evidence>
<accession>A0A076EYE5</accession>
<geneLocation type="plasmid" evidence="4 5">
    <name>pPDG2</name>
</geneLocation>
<evidence type="ECO:0000313" key="4">
    <source>
        <dbReference type="EMBL" id="AII11005.1"/>
    </source>
</evidence>